<keyword evidence="3" id="KW-1185">Reference proteome</keyword>
<keyword evidence="1" id="KW-1133">Transmembrane helix</keyword>
<keyword evidence="1" id="KW-0812">Transmembrane</keyword>
<dbReference type="InterPro" id="IPR006542">
    <property type="entry name" value="DUF1093"/>
</dbReference>
<dbReference type="PANTHER" id="PTHR36433:SF2">
    <property type="entry name" value="YXEA FAMILY PROTEIN"/>
    <property type="match status" value="1"/>
</dbReference>
<evidence type="ECO:0000313" key="2">
    <source>
        <dbReference type="EMBL" id="MBM7631738.1"/>
    </source>
</evidence>
<dbReference type="Pfam" id="PF06486">
    <property type="entry name" value="DUF1093"/>
    <property type="match status" value="1"/>
</dbReference>
<dbReference type="Gene3D" id="2.40.50.480">
    <property type="match status" value="1"/>
</dbReference>
<sequence>MRKAIIGVSIGAFLMIAALVGLYQSLTDMTRANINPFIEEEYWYVQVDASGILEEDERGSVYYELPAIHKDGDEEKEIEFTALSELQEGAYLQLTLKEDHVITYDEVEEDDVPTQLITN</sequence>
<organism evidence="2 3">
    <name type="scientific">Geomicrobium sediminis</name>
    <dbReference type="NCBI Taxonomy" id="1347788"/>
    <lineage>
        <taxon>Bacteria</taxon>
        <taxon>Bacillati</taxon>
        <taxon>Bacillota</taxon>
        <taxon>Bacilli</taxon>
        <taxon>Bacillales</taxon>
        <taxon>Geomicrobium</taxon>
    </lineage>
</organism>
<dbReference type="SUPFAM" id="SSF159121">
    <property type="entry name" value="BC4932-like"/>
    <property type="match status" value="1"/>
</dbReference>
<dbReference type="PANTHER" id="PTHR36433">
    <property type="entry name" value="HYPOTHETICAL CYTOSOLIC PROTEIN"/>
    <property type="match status" value="1"/>
</dbReference>
<evidence type="ECO:0000313" key="3">
    <source>
        <dbReference type="Proteomes" id="UP000741863"/>
    </source>
</evidence>
<gene>
    <name evidence="2" type="ORF">JOD17_000830</name>
</gene>
<dbReference type="InterPro" id="IPR036166">
    <property type="entry name" value="YxeA-like_sf"/>
</dbReference>
<keyword evidence="1" id="KW-0472">Membrane</keyword>
<reference evidence="2 3" key="1">
    <citation type="submission" date="2021-01" db="EMBL/GenBank/DDBJ databases">
        <title>Genomic Encyclopedia of Type Strains, Phase IV (KMG-IV): sequencing the most valuable type-strain genomes for metagenomic binning, comparative biology and taxonomic classification.</title>
        <authorList>
            <person name="Goeker M."/>
        </authorList>
    </citation>
    <scope>NUCLEOTIDE SEQUENCE [LARGE SCALE GENOMIC DNA]</scope>
    <source>
        <strain evidence="2 3">DSM 25540</strain>
    </source>
</reference>
<proteinExistence type="predicted"/>
<accession>A0ABS2PA63</accession>
<dbReference type="NCBIfam" id="TIGR01655">
    <property type="entry name" value="yxeA_fam"/>
    <property type="match status" value="1"/>
</dbReference>
<feature type="transmembrane region" description="Helical" evidence="1">
    <location>
        <begin position="6"/>
        <end position="23"/>
    </location>
</feature>
<dbReference type="EMBL" id="JAFBEC010000002">
    <property type="protein sequence ID" value="MBM7631738.1"/>
    <property type="molecule type" value="Genomic_DNA"/>
</dbReference>
<dbReference type="RefSeq" id="WP_204695816.1">
    <property type="nucleotide sequence ID" value="NZ_JAFBEC010000002.1"/>
</dbReference>
<evidence type="ECO:0000256" key="1">
    <source>
        <dbReference type="SAM" id="Phobius"/>
    </source>
</evidence>
<dbReference type="Proteomes" id="UP000741863">
    <property type="component" value="Unassembled WGS sequence"/>
</dbReference>
<protein>
    <submittedName>
        <fullName evidence="2">Uncharacterized protein (TIGR01655 family)</fullName>
    </submittedName>
</protein>
<name>A0ABS2PA63_9BACL</name>
<comment type="caution">
    <text evidence="2">The sequence shown here is derived from an EMBL/GenBank/DDBJ whole genome shotgun (WGS) entry which is preliminary data.</text>
</comment>